<evidence type="ECO:0000313" key="2">
    <source>
        <dbReference type="Proteomes" id="UP001199525"/>
    </source>
</evidence>
<dbReference type="Proteomes" id="UP001199525">
    <property type="component" value="Unassembled WGS sequence"/>
</dbReference>
<organism evidence="1 2">
    <name type="scientific">Nostoc favosum CHAB5714</name>
    <dbReference type="NCBI Taxonomy" id="2780399"/>
    <lineage>
        <taxon>Bacteria</taxon>
        <taxon>Bacillati</taxon>
        <taxon>Cyanobacteriota</taxon>
        <taxon>Cyanophyceae</taxon>
        <taxon>Nostocales</taxon>
        <taxon>Nostocaceae</taxon>
        <taxon>Nostoc</taxon>
        <taxon>Nostoc favosum</taxon>
    </lineage>
</organism>
<accession>A0ABS8I546</accession>
<dbReference type="EMBL" id="JAIVFQ010000008">
    <property type="protein sequence ID" value="MCC5599318.1"/>
    <property type="molecule type" value="Genomic_DNA"/>
</dbReference>
<dbReference type="RefSeq" id="WP_229484175.1">
    <property type="nucleotide sequence ID" value="NZ_JAIVFQ010000008.1"/>
</dbReference>
<protein>
    <recommendedName>
        <fullName evidence="3">Transposase</fullName>
    </recommendedName>
</protein>
<sequence length="45" mass="5384">MKKLKYRNYGKKYSRDYAKKEQLDDALRVIERLYSVKISLTKADG</sequence>
<comment type="caution">
    <text evidence="1">The sequence shown here is derived from an EMBL/GenBank/DDBJ whole genome shotgun (WGS) entry which is preliminary data.</text>
</comment>
<gene>
    <name evidence="1" type="ORF">LC586_08825</name>
</gene>
<evidence type="ECO:0008006" key="3">
    <source>
        <dbReference type="Google" id="ProtNLM"/>
    </source>
</evidence>
<evidence type="ECO:0000313" key="1">
    <source>
        <dbReference type="EMBL" id="MCC5599318.1"/>
    </source>
</evidence>
<name>A0ABS8I546_9NOSO</name>
<reference evidence="1 2" key="1">
    <citation type="journal article" date="2021" name="Microorganisms">
        <title>Genome Evolution of Filamentous Cyanobacterium Nostoc Species: From Facultative Symbiosis to Free Living.</title>
        <authorList>
            <person name="Huo D."/>
            <person name="Li H."/>
            <person name="Cai F."/>
            <person name="Guo X."/>
            <person name="Qiao Z."/>
            <person name="Wang W."/>
            <person name="Yu G."/>
            <person name="Li R."/>
        </authorList>
    </citation>
    <scope>NUCLEOTIDE SEQUENCE [LARGE SCALE GENOMIC DNA]</scope>
    <source>
        <strain evidence="1 2">CHAB 5714</strain>
    </source>
</reference>
<keyword evidence="2" id="KW-1185">Reference proteome</keyword>
<proteinExistence type="predicted"/>